<dbReference type="GO" id="GO:0006303">
    <property type="term" value="P:double-strand break repair via nonhomologous end joining"/>
    <property type="evidence" value="ECO:0007669"/>
    <property type="project" value="TreeGrafter"/>
</dbReference>
<evidence type="ECO:0000256" key="15">
    <source>
        <dbReference type="PIRSR" id="PIRSR000817-1"/>
    </source>
</evidence>
<comment type="subcellular location">
    <subcellularLocation>
        <location evidence="2 14">Nucleus</location>
    </subcellularLocation>
</comment>
<dbReference type="Pfam" id="PF14791">
    <property type="entry name" value="DNA_pol_B_thumb"/>
    <property type="match status" value="1"/>
</dbReference>
<comment type="function">
    <text evidence="12">Template-independent DNA polymerase which catalyzes the random addition of deoxynucleoside 5'-triphosphate to the 3'-end of a DNA initiator. One of the in vivo functions of this enzyme is the addition of nucleotides at the junction (N region) of rearranged Ig heavy chain and T-cell receptor gene segments during the maturation of B- and T-cells.</text>
</comment>
<dbReference type="FunFam" id="1.10.150.110:FF:000003">
    <property type="entry name" value="DNA polymerase mu"/>
    <property type="match status" value="1"/>
</dbReference>
<dbReference type="InterPro" id="IPR043519">
    <property type="entry name" value="NT_sf"/>
</dbReference>
<evidence type="ECO:0000256" key="8">
    <source>
        <dbReference type="ARBA" id="ARBA00022695"/>
    </source>
</evidence>
<protein>
    <recommendedName>
        <fullName evidence="5 14">DNA nucleotidylexotransferase</fullName>
        <ecNumber evidence="4 14">2.7.7.31</ecNumber>
    </recommendedName>
</protein>
<dbReference type="InterPro" id="IPR036420">
    <property type="entry name" value="BRCT_dom_sf"/>
</dbReference>
<dbReference type="AlphaFoldDB" id="Q6T421"/>
<dbReference type="InterPro" id="IPR002054">
    <property type="entry name" value="DNA-dir_DNA_pol_X"/>
</dbReference>
<evidence type="ECO:0000256" key="12">
    <source>
        <dbReference type="ARBA" id="ARBA00037135"/>
    </source>
</evidence>
<dbReference type="Pfam" id="PF10391">
    <property type="entry name" value="DNA_pol_lambd_f"/>
    <property type="match status" value="1"/>
</dbReference>
<keyword evidence="11 14" id="KW-0539">Nucleus</keyword>
<proteinExistence type="evidence at transcript level"/>
<evidence type="ECO:0000256" key="9">
    <source>
        <dbReference type="ARBA" id="ARBA00022723"/>
    </source>
</evidence>
<dbReference type="SUPFAM" id="SSF52113">
    <property type="entry name" value="BRCT domain"/>
    <property type="match status" value="1"/>
</dbReference>
<dbReference type="PRINTS" id="PR00869">
    <property type="entry name" value="DNAPOLX"/>
</dbReference>
<dbReference type="Pfam" id="PF00533">
    <property type="entry name" value="BRCT"/>
    <property type="match status" value="1"/>
</dbReference>
<evidence type="ECO:0000256" key="4">
    <source>
        <dbReference type="ARBA" id="ARBA00012435"/>
    </source>
</evidence>
<dbReference type="InterPro" id="IPR010996">
    <property type="entry name" value="HHH_MUS81"/>
</dbReference>
<dbReference type="SMART" id="SM00483">
    <property type="entry name" value="POLXc"/>
    <property type="match status" value="1"/>
</dbReference>
<dbReference type="PIRSF" id="PIRSF501175">
    <property type="entry name" value="TDT"/>
    <property type="match status" value="1"/>
</dbReference>
<dbReference type="PRINTS" id="PR00871">
    <property type="entry name" value="DNAPOLXTDT"/>
</dbReference>
<dbReference type="GO" id="GO:0003887">
    <property type="term" value="F:DNA-directed DNA polymerase activity"/>
    <property type="evidence" value="ECO:0007669"/>
    <property type="project" value="UniProtKB-UniRule"/>
</dbReference>
<evidence type="ECO:0000256" key="11">
    <source>
        <dbReference type="ARBA" id="ARBA00023242"/>
    </source>
</evidence>
<dbReference type="InterPro" id="IPR001726">
    <property type="entry name" value="TdT/Mu"/>
</dbReference>
<feature type="domain" description="BRCT" evidence="16">
    <location>
        <begin position="30"/>
        <end position="127"/>
    </location>
</feature>
<evidence type="ECO:0000256" key="7">
    <source>
        <dbReference type="ARBA" id="ARBA00022679"/>
    </source>
</evidence>
<dbReference type="EC" id="2.7.7.31" evidence="4 14"/>
<comment type="cofactor">
    <cofactor evidence="1 14 15">
        <name>Mg(2+)</name>
        <dbReference type="ChEBI" id="CHEBI:18420"/>
    </cofactor>
</comment>
<accession>Q6T421</accession>
<comment type="similarity">
    <text evidence="3 14">Belongs to the DNA polymerase type-X family.</text>
</comment>
<keyword evidence="10 14" id="KW-0460">Magnesium</keyword>
<keyword evidence="8 14" id="KW-0548">Nucleotidyltransferase</keyword>
<dbReference type="InterPro" id="IPR022312">
    <property type="entry name" value="DNA_pol_X"/>
</dbReference>
<dbReference type="PANTHER" id="PTHR11276">
    <property type="entry name" value="DNA POLYMERASE TYPE-X FAMILY MEMBER"/>
    <property type="match status" value="1"/>
</dbReference>
<dbReference type="InterPro" id="IPR001357">
    <property type="entry name" value="BRCT_dom"/>
</dbReference>
<dbReference type="SUPFAM" id="SSF81301">
    <property type="entry name" value="Nucleotidyltransferase"/>
    <property type="match status" value="1"/>
</dbReference>
<evidence type="ECO:0000313" key="17">
    <source>
        <dbReference type="EMBL" id="AAR37396.1"/>
    </source>
</evidence>
<dbReference type="EMBL" id="AY437558">
    <property type="protein sequence ID" value="AAR37396.1"/>
    <property type="molecule type" value="mRNA"/>
</dbReference>
<dbReference type="PANTHER" id="PTHR11276:SF21">
    <property type="entry name" value="DNA NUCLEOTIDYLEXOTRANSFERASE"/>
    <property type="match status" value="1"/>
</dbReference>
<sequence length="525" mass="59940">MSSVEKLASLGITPKRRKQKEEGLCGSHSQYEVRFRDLLIYVVERKMGSSRRMFLMDLARKKGFRVADIMSDSVTHIVTENNSWNEIWDWIQTQKMSDADKLNLLDISWFTDSMGAGKPVDIKEHHRLQMQKIQPLQSDVSSTSSVTHVSQYACQRKSTLDNKNKIFTDTLELLAENCEFDENAGSFVAYSRATSVLKSLPYPITGMNDLEGLPCIGDQTRVIIEELLEEGVCSKVESLLCDEKYKARKLFTSVFGVGVKTADKWYGLGFRTLEEIKARKDITFTKMQKAGFLYYEDILQAVKKSEAEAVIQIIGDIVGQCAPDAKVTLTGGFRRGKEVGHDVDLLITCLEEGNEEGVLHKAISKLDRHGLLLFCDVVEATMEKRQLPSRKYDAMDHFQKCFLILKLDKRLVNKRDYGLASGSAVRLTDKRTEDENKTMIKGWKAIRVDLVIVPSQQFAYALLGWSGSRQFERDLRRYCSQEKRMLLDNHGLYDKNTQEFLKAETEEEIFAHLGLEYIEPQERNA</sequence>
<evidence type="ECO:0000256" key="3">
    <source>
        <dbReference type="ARBA" id="ARBA00008323"/>
    </source>
</evidence>
<keyword evidence="7 14" id="KW-0808">Transferase</keyword>
<evidence type="ECO:0000256" key="6">
    <source>
        <dbReference type="ARBA" id="ARBA00022639"/>
    </source>
</evidence>
<evidence type="ECO:0000256" key="2">
    <source>
        <dbReference type="ARBA" id="ARBA00004123"/>
    </source>
</evidence>
<dbReference type="Gene3D" id="3.30.210.10">
    <property type="entry name" value="DNA polymerase, thumb domain"/>
    <property type="match status" value="1"/>
</dbReference>
<dbReference type="FunFam" id="3.40.50.10190:FF:000035">
    <property type="entry name" value="DNA-directed DNA/RNA polymerase mu"/>
    <property type="match status" value="1"/>
</dbReference>
<organism evidence="17">
    <name type="scientific">Rostroraja eglanteria</name>
    <name type="common">Clearnose skate</name>
    <name type="synonym">Raja eglanteria</name>
    <dbReference type="NCBI Taxonomy" id="3360502"/>
    <lineage>
        <taxon>Eukaryota</taxon>
        <taxon>Metazoa</taxon>
        <taxon>Chordata</taxon>
        <taxon>Craniata</taxon>
        <taxon>Vertebrata</taxon>
        <taxon>Chondrichthyes</taxon>
        <taxon>Elasmobranchii</taxon>
        <taxon>Batoidea</taxon>
        <taxon>Rajiformes</taxon>
        <taxon>Rajidae</taxon>
        <taxon>Rostroraja</taxon>
    </lineage>
</organism>
<dbReference type="GO" id="GO:0046872">
    <property type="term" value="F:metal ion binding"/>
    <property type="evidence" value="ECO:0007669"/>
    <property type="project" value="UniProtKB-UniRule"/>
</dbReference>
<gene>
    <name evidence="17" type="primary">TdT</name>
</gene>
<dbReference type="InterPro" id="IPR027421">
    <property type="entry name" value="DNA_pol_lamdba_lyase_dom_sf"/>
</dbReference>
<dbReference type="FunFam" id="1.10.150.20:FF:000010">
    <property type="entry name" value="DNA polymerase lambda"/>
    <property type="match status" value="1"/>
</dbReference>
<evidence type="ECO:0000256" key="14">
    <source>
        <dbReference type="PIRNR" id="PIRNR000817"/>
    </source>
</evidence>
<name>Q6T421_ROSEG</name>
<dbReference type="GO" id="GO:0003677">
    <property type="term" value="F:DNA binding"/>
    <property type="evidence" value="ECO:0007669"/>
    <property type="project" value="UniProtKB-UniRule"/>
</dbReference>
<dbReference type="Pfam" id="PF14792">
    <property type="entry name" value="DNA_pol_B_palm"/>
    <property type="match status" value="1"/>
</dbReference>
<dbReference type="Gene3D" id="3.40.50.10190">
    <property type="entry name" value="BRCT domain"/>
    <property type="match status" value="1"/>
</dbReference>
<dbReference type="GO" id="GO:0003912">
    <property type="term" value="F:DNA nucleotidylexotransferase activity"/>
    <property type="evidence" value="ECO:0007669"/>
    <property type="project" value="UniProtKB-KW"/>
</dbReference>
<dbReference type="InterPro" id="IPR027292">
    <property type="entry name" value="TdT"/>
</dbReference>
<dbReference type="InterPro" id="IPR018944">
    <property type="entry name" value="DNA_pol_lambd_fingers_domain"/>
</dbReference>
<dbReference type="GO" id="GO:0006304">
    <property type="term" value="P:DNA modification"/>
    <property type="evidence" value="ECO:0007669"/>
    <property type="project" value="UniProtKB-KW"/>
</dbReference>
<evidence type="ECO:0000256" key="1">
    <source>
        <dbReference type="ARBA" id="ARBA00001946"/>
    </source>
</evidence>
<dbReference type="CDD" id="cd00141">
    <property type="entry name" value="NT_POLXc"/>
    <property type="match status" value="1"/>
</dbReference>
<dbReference type="SUPFAM" id="SSF81585">
    <property type="entry name" value="PsbU/PolX domain-like"/>
    <property type="match status" value="1"/>
</dbReference>
<dbReference type="PROSITE" id="PS50172">
    <property type="entry name" value="BRCT"/>
    <property type="match status" value="1"/>
</dbReference>
<dbReference type="SUPFAM" id="SSF47802">
    <property type="entry name" value="DNA polymerase beta, N-terminal domain-like"/>
    <property type="match status" value="1"/>
</dbReference>
<keyword evidence="9 14" id="KW-0479">Metal-binding</keyword>
<feature type="binding site" evidence="15">
    <location>
        <position position="344"/>
    </location>
    <ligand>
        <name>Mg(2+)</name>
        <dbReference type="ChEBI" id="CHEBI:18420"/>
    </ligand>
</feature>
<keyword evidence="6" id="KW-0780">Terminal addition</keyword>
<dbReference type="FunFam" id="3.30.210.10:FF:000003">
    <property type="entry name" value="DNA nucleotidylexotransferase"/>
    <property type="match status" value="1"/>
</dbReference>
<dbReference type="GO" id="GO:0005634">
    <property type="term" value="C:nucleus"/>
    <property type="evidence" value="ECO:0007669"/>
    <property type="project" value="UniProtKB-SubCell"/>
</dbReference>
<evidence type="ECO:0000259" key="16">
    <source>
        <dbReference type="PROSITE" id="PS50172"/>
    </source>
</evidence>
<evidence type="ECO:0000256" key="13">
    <source>
        <dbReference type="ARBA" id="ARBA00048976"/>
    </source>
</evidence>
<evidence type="ECO:0000256" key="5">
    <source>
        <dbReference type="ARBA" id="ARBA00015018"/>
    </source>
</evidence>
<dbReference type="InterPro" id="IPR037160">
    <property type="entry name" value="DNA_Pol_thumb_sf"/>
</dbReference>
<dbReference type="Gene3D" id="3.30.460.10">
    <property type="entry name" value="Beta Polymerase, domain 2"/>
    <property type="match status" value="1"/>
</dbReference>
<comment type="catalytic activity">
    <reaction evidence="13 14">
        <text>DNA(n) + a 2'-deoxyribonucleoside 5'-triphosphate = DNA(n+1) + diphosphate</text>
        <dbReference type="Rhea" id="RHEA:22508"/>
        <dbReference type="Rhea" id="RHEA-COMP:17339"/>
        <dbReference type="Rhea" id="RHEA-COMP:17340"/>
        <dbReference type="ChEBI" id="CHEBI:33019"/>
        <dbReference type="ChEBI" id="CHEBI:61560"/>
        <dbReference type="ChEBI" id="CHEBI:173112"/>
        <dbReference type="EC" id="2.7.7.31"/>
    </reaction>
</comment>
<dbReference type="InterPro" id="IPR029398">
    <property type="entry name" value="PolB_thumb"/>
</dbReference>
<dbReference type="SMART" id="SM00292">
    <property type="entry name" value="BRCT"/>
    <property type="match status" value="1"/>
</dbReference>
<dbReference type="Gene3D" id="1.10.150.110">
    <property type="entry name" value="DNA polymerase beta, N-terminal domain-like"/>
    <property type="match status" value="1"/>
</dbReference>
<dbReference type="PIRSF" id="PIRSF000817">
    <property type="entry name" value="DNA_NT"/>
    <property type="match status" value="1"/>
</dbReference>
<feature type="binding site" evidence="15">
    <location>
        <position position="449"/>
    </location>
    <ligand>
        <name>Mg(2+)</name>
        <dbReference type="ChEBI" id="CHEBI:18420"/>
    </ligand>
</feature>
<dbReference type="Pfam" id="PF14716">
    <property type="entry name" value="HHH_8"/>
    <property type="match status" value="1"/>
</dbReference>
<reference evidence="17" key="1">
    <citation type="journal article" date="2003" name="Immunogenetics">
        <title>Terminal deoxynucleotidyl transferases from elasmobranchs reveal structural conservation within vertebrates.</title>
        <authorList>
            <person name="Bartl S."/>
            <person name="Miracle A.L."/>
            <person name="Rumfelt L.L."/>
            <person name="Kepler T.B."/>
            <person name="Mochon E."/>
            <person name="Litman G.W."/>
            <person name="Flajnik M.F."/>
        </authorList>
    </citation>
    <scope>NUCLEOTIDE SEQUENCE</scope>
</reference>
<feature type="binding site" evidence="15">
    <location>
        <position position="342"/>
    </location>
    <ligand>
        <name>Mg(2+)</name>
        <dbReference type="ChEBI" id="CHEBI:18420"/>
    </ligand>
</feature>
<evidence type="ECO:0000256" key="10">
    <source>
        <dbReference type="ARBA" id="ARBA00022842"/>
    </source>
</evidence>
<dbReference type="InterPro" id="IPR028207">
    <property type="entry name" value="DNA_pol_B_palm_palm"/>
</dbReference>
<dbReference type="Gene3D" id="1.10.150.20">
    <property type="entry name" value="5' to 3' exonuclease, C-terminal subdomain"/>
    <property type="match status" value="1"/>
</dbReference>